<evidence type="ECO:0000256" key="2">
    <source>
        <dbReference type="ARBA" id="ARBA00022803"/>
    </source>
</evidence>
<evidence type="ECO:0008006" key="8">
    <source>
        <dbReference type="Google" id="ProtNLM"/>
    </source>
</evidence>
<evidence type="ECO:0000256" key="3">
    <source>
        <dbReference type="PROSITE-ProRule" id="PRU00339"/>
    </source>
</evidence>
<organism evidence="6 7">
    <name type="scientific">Cellvibrio zantedeschiae</name>
    <dbReference type="NCBI Taxonomy" id="1237077"/>
    <lineage>
        <taxon>Bacteria</taxon>
        <taxon>Pseudomonadati</taxon>
        <taxon>Pseudomonadota</taxon>
        <taxon>Gammaproteobacteria</taxon>
        <taxon>Cellvibrionales</taxon>
        <taxon>Cellvibrionaceae</taxon>
        <taxon>Cellvibrio</taxon>
    </lineage>
</organism>
<feature type="repeat" description="TPR" evidence="3">
    <location>
        <begin position="154"/>
        <end position="187"/>
    </location>
</feature>
<evidence type="ECO:0000313" key="6">
    <source>
        <dbReference type="EMBL" id="GGY86924.1"/>
    </source>
</evidence>
<keyword evidence="1" id="KW-0677">Repeat</keyword>
<protein>
    <recommendedName>
        <fullName evidence="8">Tetratricopeptide repeat protein</fullName>
    </recommendedName>
</protein>
<dbReference type="EMBL" id="BMYZ01000004">
    <property type="protein sequence ID" value="GGY86924.1"/>
    <property type="molecule type" value="Genomic_DNA"/>
</dbReference>
<proteinExistence type="predicted"/>
<sequence length="249" mass="27261">MKFNKPLLAFISLLAFLSSCSSNPEKSADTKSAEKPALTETVKAEGDADKGAPAPAKVAISSAVLPVGPATPNPYLQNPQKFSEQVEINFHDAVASIQQKNWDHAEAVLKQLAEKNPKLSGVYLNLGIVYRNKGDSEKAAAEFNRAINANMKNVDAYNQLAVLKREAGDFAAAESLYQKALTIWPFYPEGHKNLAILYDLYLGKPELALPHYQAYQQLLPAPDKQVDSWVADLQRRLNGGKAPEKAEVK</sequence>
<dbReference type="RefSeq" id="WP_189421046.1">
    <property type="nucleotide sequence ID" value="NZ_BMYZ01000004.1"/>
</dbReference>
<evidence type="ECO:0000256" key="4">
    <source>
        <dbReference type="SAM" id="MobiDB-lite"/>
    </source>
</evidence>
<keyword evidence="5" id="KW-0732">Signal</keyword>
<dbReference type="SUPFAM" id="SSF48452">
    <property type="entry name" value="TPR-like"/>
    <property type="match status" value="1"/>
</dbReference>
<reference evidence="7" key="1">
    <citation type="journal article" date="2019" name="Int. J. Syst. Evol. Microbiol.">
        <title>The Global Catalogue of Microorganisms (GCM) 10K type strain sequencing project: providing services to taxonomists for standard genome sequencing and annotation.</title>
        <authorList>
            <consortium name="The Broad Institute Genomics Platform"/>
            <consortium name="The Broad Institute Genome Sequencing Center for Infectious Disease"/>
            <person name="Wu L."/>
            <person name="Ma J."/>
        </authorList>
    </citation>
    <scope>NUCLEOTIDE SEQUENCE [LARGE SCALE GENOMIC DNA]</scope>
    <source>
        <strain evidence="7">KCTC 32239</strain>
    </source>
</reference>
<dbReference type="InterPro" id="IPR019734">
    <property type="entry name" value="TPR_rpt"/>
</dbReference>
<feature type="chain" id="PRO_5045515352" description="Tetratricopeptide repeat protein" evidence="5">
    <location>
        <begin position="28"/>
        <end position="249"/>
    </location>
</feature>
<keyword evidence="7" id="KW-1185">Reference proteome</keyword>
<dbReference type="SMART" id="SM00028">
    <property type="entry name" value="TPR"/>
    <property type="match status" value="4"/>
</dbReference>
<gene>
    <name evidence="6" type="ORF">GCM10011613_35150</name>
</gene>
<dbReference type="Pfam" id="PF13432">
    <property type="entry name" value="TPR_16"/>
    <property type="match status" value="1"/>
</dbReference>
<evidence type="ECO:0000256" key="1">
    <source>
        <dbReference type="ARBA" id="ARBA00022737"/>
    </source>
</evidence>
<evidence type="ECO:0000256" key="5">
    <source>
        <dbReference type="SAM" id="SignalP"/>
    </source>
</evidence>
<feature type="repeat" description="TPR" evidence="3">
    <location>
        <begin position="120"/>
        <end position="153"/>
    </location>
</feature>
<comment type="caution">
    <text evidence="6">The sequence shown here is derived from an EMBL/GenBank/DDBJ whole genome shotgun (WGS) entry which is preliminary data.</text>
</comment>
<dbReference type="PANTHER" id="PTHR44227">
    <property type="match status" value="1"/>
</dbReference>
<accession>A0ABQ3BD35</accession>
<dbReference type="PROSITE" id="PS50005">
    <property type="entry name" value="TPR"/>
    <property type="match status" value="2"/>
</dbReference>
<dbReference type="InterPro" id="IPR011990">
    <property type="entry name" value="TPR-like_helical_dom_sf"/>
</dbReference>
<dbReference type="InterPro" id="IPR052346">
    <property type="entry name" value="O-mannosyl-transferase_TMTC"/>
</dbReference>
<name>A0ABQ3BD35_9GAMM</name>
<dbReference type="PROSITE" id="PS51257">
    <property type="entry name" value="PROKAR_LIPOPROTEIN"/>
    <property type="match status" value="1"/>
</dbReference>
<feature type="region of interest" description="Disordered" evidence="4">
    <location>
        <begin position="24"/>
        <end position="53"/>
    </location>
</feature>
<evidence type="ECO:0000313" key="7">
    <source>
        <dbReference type="Proteomes" id="UP000619761"/>
    </source>
</evidence>
<dbReference type="PANTHER" id="PTHR44227:SF3">
    <property type="entry name" value="PROTEIN O-MANNOSYL-TRANSFERASE TMTC4"/>
    <property type="match status" value="1"/>
</dbReference>
<dbReference type="Gene3D" id="1.25.40.10">
    <property type="entry name" value="Tetratricopeptide repeat domain"/>
    <property type="match status" value="1"/>
</dbReference>
<keyword evidence="2 3" id="KW-0802">TPR repeat</keyword>
<feature type="signal peptide" evidence="5">
    <location>
        <begin position="1"/>
        <end position="27"/>
    </location>
</feature>
<dbReference type="Proteomes" id="UP000619761">
    <property type="component" value="Unassembled WGS sequence"/>
</dbReference>